<comment type="caution">
    <text evidence="2">The sequence shown here is derived from an EMBL/GenBank/DDBJ whole genome shotgun (WGS) entry which is preliminary data.</text>
</comment>
<keyword evidence="3" id="KW-1185">Reference proteome</keyword>
<gene>
    <name evidence="2" type="ORF">V6N12_068571</name>
</gene>
<evidence type="ECO:0000313" key="3">
    <source>
        <dbReference type="Proteomes" id="UP001472677"/>
    </source>
</evidence>
<organism evidence="2 3">
    <name type="scientific">Hibiscus sabdariffa</name>
    <name type="common">roselle</name>
    <dbReference type="NCBI Taxonomy" id="183260"/>
    <lineage>
        <taxon>Eukaryota</taxon>
        <taxon>Viridiplantae</taxon>
        <taxon>Streptophyta</taxon>
        <taxon>Embryophyta</taxon>
        <taxon>Tracheophyta</taxon>
        <taxon>Spermatophyta</taxon>
        <taxon>Magnoliopsida</taxon>
        <taxon>eudicotyledons</taxon>
        <taxon>Gunneridae</taxon>
        <taxon>Pentapetalae</taxon>
        <taxon>rosids</taxon>
        <taxon>malvids</taxon>
        <taxon>Malvales</taxon>
        <taxon>Malvaceae</taxon>
        <taxon>Malvoideae</taxon>
        <taxon>Hibiscus</taxon>
    </lineage>
</organism>
<proteinExistence type="predicted"/>
<protein>
    <submittedName>
        <fullName evidence="2">Uncharacterized protein</fullName>
    </submittedName>
</protein>
<feature type="compositionally biased region" description="Acidic residues" evidence="1">
    <location>
        <begin position="182"/>
        <end position="192"/>
    </location>
</feature>
<accession>A0ABR2FQC3</accession>
<dbReference type="Proteomes" id="UP001472677">
    <property type="component" value="Unassembled WGS sequence"/>
</dbReference>
<feature type="compositionally biased region" description="Pro residues" evidence="1">
    <location>
        <begin position="117"/>
        <end position="128"/>
    </location>
</feature>
<sequence length="202" mass="21569">MPTPAEFEETEAPALAVNQENPGSYTATPSPPPPADPQSSPAHPTEAPPLYIMQLCNQLQRIEARCRVPTCTKCSTCLTCAANSVATPSVGAGKTEETHYSSNVEPDAFDWNTPYETQPPSPSAPAPPTDIAESSGARKRKAPAARVIREDTPLDQPADPPTQPSPAKRRRRLHIILRDSGGDEDNNEDGSDDPASSRSLGF</sequence>
<dbReference type="EMBL" id="JBBPBM010000005">
    <property type="protein sequence ID" value="KAK8584326.1"/>
    <property type="molecule type" value="Genomic_DNA"/>
</dbReference>
<feature type="region of interest" description="Disordered" evidence="1">
    <location>
        <begin position="88"/>
        <end position="202"/>
    </location>
</feature>
<feature type="region of interest" description="Disordered" evidence="1">
    <location>
        <begin position="1"/>
        <end position="47"/>
    </location>
</feature>
<feature type="compositionally biased region" description="Acidic residues" evidence="1">
    <location>
        <begin position="1"/>
        <end position="11"/>
    </location>
</feature>
<reference evidence="2 3" key="1">
    <citation type="journal article" date="2024" name="G3 (Bethesda)">
        <title>Genome assembly of Hibiscus sabdariffa L. provides insights into metabolisms of medicinal natural products.</title>
        <authorList>
            <person name="Kim T."/>
        </authorList>
    </citation>
    <scope>NUCLEOTIDE SEQUENCE [LARGE SCALE GENOMIC DNA]</scope>
    <source>
        <strain evidence="2">TK-2024</strain>
        <tissue evidence="2">Old leaves</tissue>
    </source>
</reference>
<name>A0ABR2FQC3_9ROSI</name>
<evidence type="ECO:0000313" key="2">
    <source>
        <dbReference type="EMBL" id="KAK8584326.1"/>
    </source>
</evidence>
<evidence type="ECO:0000256" key="1">
    <source>
        <dbReference type="SAM" id="MobiDB-lite"/>
    </source>
</evidence>